<keyword evidence="2" id="KW-0472">Membrane</keyword>
<keyword evidence="2" id="KW-1133">Transmembrane helix</keyword>
<dbReference type="EMBL" id="BAABGA010000029">
    <property type="protein sequence ID" value="GAA4452070.1"/>
    <property type="molecule type" value="Genomic_DNA"/>
</dbReference>
<sequence length="267" mass="30609">MKPSDDDKLDQTLRDWRSGLEANQAQRDRMQTRFLDKLSEGPDSITASVTLPPNDTSPYANGSWIRVAACLAVGACIVFVMFAWQYLSAPNPAGAIVHFEPAPQPTWSFTPEDLHRSEMLVCEFDRVFEHQVRSIHQRGQTVEVDLVNHTVAWEESPRVIVRFVLQQRNANSAWKTIQRDEWIGSQDHQFHLSNISDIEVQTWSHLLPDNSLWMEISVSSPDDVAERRTRHCIANQPGIVWQQDRGDQHWQLVVVHELLKPCDGELI</sequence>
<feature type="compositionally biased region" description="Basic and acidic residues" evidence="1">
    <location>
        <begin position="1"/>
        <end position="18"/>
    </location>
</feature>
<keyword evidence="2" id="KW-0812">Transmembrane</keyword>
<dbReference type="Proteomes" id="UP001500840">
    <property type="component" value="Unassembled WGS sequence"/>
</dbReference>
<name>A0ABP8MPA0_9BACT</name>
<feature type="transmembrane region" description="Helical" evidence="2">
    <location>
        <begin position="64"/>
        <end position="84"/>
    </location>
</feature>
<protein>
    <submittedName>
        <fullName evidence="3">Uncharacterized protein</fullName>
    </submittedName>
</protein>
<gene>
    <name evidence="3" type="ORF">GCM10023156_20870</name>
</gene>
<evidence type="ECO:0000256" key="1">
    <source>
        <dbReference type="SAM" id="MobiDB-lite"/>
    </source>
</evidence>
<evidence type="ECO:0000313" key="4">
    <source>
        <dbReference type="Proteomes" id="UP001500840"/>
    </source>
</evidence>
<keyword evidence="4" id="KW-1185">Reference proteome</keyword>
<dbReference type="RefSeq" id="WP_345321758.1">
    <property type="nucleotide sequence ID" value="NZ_BAABGA010000029.1"/>
</dbReference>
<reference evidence="4" key="1">
    <citation type="journal article" date="2019" name="Int. J. Syst. Evol. Microbiol.">
        <title>The Global Catalogue of Microorganisms (GCM) 10K type strain sequencing project: providing services to taxonomists for standard genome sequencing and annotation.</title>
        <authorList>
            <consortium name="The Broad Institute Genomics Platform"/>
            <consortium name="The Broad Institute Genome Sequencing Center for Infectious Disease"/>
            <person name="Wu L."/>
            <person name="Ma J."/>
        </authorList>
    </citation>
    <scope>NUCLEOTIDE SEQUENCE [LARGE SCALE GENOMIC DNA]</scope>
    <source>
        <strain evidence="4">JCM 17759</strain>
    </source>
</reference>
<accession>A0ABP8MPA0</accession>
<comment type="caution">
    <text evidence="3">The sequence shown here is derived from an EMBL/GenBank/DDBJ whole genome shotgun (WGS) entry which is preliminary data.</text>
</comment>
<evidence type="ECO:0000313" key="3">
    <source>
        <dbReference type="EMBL" id="GAA4452070.1"/>
    </source>
</evidence>
<proteinExistence type="predicted"/>
<evidence type="ECO:0000256" key="2">
    <source>
        <dbReference type="SAM" id="Phobius"/>
    </source>
</evidence>
<organism evidence="3 4">
    <name type="scientific">Novipirellula rosea</name>
    <dbReference type="NCBI Taxonomy" id="1031540"/>
    <lineage>
        <taxon>Bacteria</taxon>
        <taxon>Pseudomonadati</taxon>
        <taxon>Planctomycetota</taxon>
        <taxon>Planctomycetia</taxon>
        <taxon>Pirellulales</taxon>
        <taxon>Pirellulaceae</taxon>
        <taxon>Novipirellula</taxon>
    </lineage>
</organism>
<feature type="region of interest" description="Disordered" evidence="1">
    <location>
        <begin position="1"/>
        <end position="26"/>
    </location>
</feature>